<evidence type="ECO:0000313" key="2">
    <source>
        <dbReference type="EMBL" id="AXU25082.1"/>
    </source>
</evidence>
<organism evidence="2">
    <name type="scientific">Cyrtorhinus lividipennis</name>
    <dbReference type="NCBI Taxonomy" id="1032904"/>
    <lineage>
        <taxon>Eukaryota</taxon>
        <taxon>Metazoa</taxon>
        <taxon>Ecdysozoa</taxon>
        <taxon>Arthropoda</taxon>
        <taxon>Hexapoda</taxon>
        <taxon>Insecta</taxon>
        <taxon>Pterygota</taxon>
        <taxon>Neoptera</taxon>
        <taxon>Paraneoptera</taxon>
        <taxon>Hemiptera</taxon>
        <taxon>Heteroptera</taxon>
        <taxon>Panheteroptera</taxon>
        <taxon>Cimicomorpha</taxon>
        <taxon>Miridae</taxon>
        <taxon>Orthotylini</taxon>
        <taxon>Cyrtorhinus</taxon>
    </lineage>
</organism>
<dbReference type="AlphaFoldDB" id="A0A346THZ9"/>
<protein>
    <submittedName>
        <fullName evidence="2">Odorant-binding protein 17</fullName>
    </submittedName>
</protein>
<feature type="signal peptide" evidence="1">
    <location>
        <begin position="1"/>
        <end position="19"/>
    </location>
</feature>
<proteinExistence type="evidence at transcript level"/>
<dbReference type="SMART" id="SM00708">
    <property type="entry name" value="PhBP"/>
    <property type="match status" value="1"/>
</dbReference>
<dbReference type="GO" id="GO:0005549">
    <property type="term" value="F:odorant binding"/>
    <property type="evidence" value="ECO:0007669"/>
    <property type="project" value="InterPro"/>
</dbReference>
<accession>A0A346THZ9</accession>
<dbReference type="Pfam" id="PF01395">
    <property type="entry name" value="PBP_GOBP"/>
    <property type="match status" value="1"/>
</dbReference>
<sequence length="145" mass="15729">MQNTLFLVASALLIAFVAAAPNKPSVKDLVQGVSKKCAAQTKASAEQSKLAFSQGIPKDETEKCYLECVYSGVGLIKDNKFNDQGGKKLVELRFQEAKQKELANKLIATCAKEIAAKENEKCSLGRAVRECFATHGKQVNFFPSA</sequence>
<keyword evidence="1" id="KW-0732">Signal</keyword>
<feature type="chain" id="PRO_5017054526" evidence="1">
    <location>
        <begin position="20"/>
        <end position="145"/>
    </location>
</feature>
<dbReference type="InterPro" id="IPR006170">
    <property type="entry name" value="PBP/GOBP"/>
</dbReference>
<dbReference type="Gene3D" id="1.10.238.20">
    <property type="entry name" value="Pheromone/general odorant binding protein domain"/>
    <property type="match status" value="1"/>
</dbReference>
<dbReference type="InterPro" id="IPR036728">
    <property type="entry name" value="PBP_GOBP_sf"/>
</dbReference>
<reference evidence="2" key="1">
    <citation type="journal article" date="2018" name="Sci. Rep.">
        <title>Identification and expression analysis of putative chemoreception genes from Cyrtorhinus lividipennis (Hemiptera: Miridae) antennal transcriptome.</title>
        <authorList>
            <person name="Wang G.Y."/>
            <person name="Zhu J.L."/>
            <person name="Zhou W.W."/>
            <person name="Liu S."/>
            <person name="Khairul Q.M."/>
            <person name="Ansari N.A."/>
            <person name="Zhu Z.R."/>
        </authorList>
    </citation>
    <scope>NUCLEOTIDE SEQUENCE</scope>
</reference>
<evidence type="ECO:0000256" key="1">
    <source>
        <dbReference type="SAM" id="SignalP"/>
    </source>
</evidence>
<dbReference type="EMBL" id="MG751814">
    <property type="protein sequence ID" value="AXU25082.1"/>
    <property type="molecule type" value="mRNA"/>
</dbReference>
<dbReference type="SUPFAM" id="SSF47565">
    <property type="entry name" value="Insect pheromone/odorant-binding proteins"/>
    <property type="match status" value="1"/>
</dbReference>
<name>A0A346THZ9_9HEMI</name>
<reference evidence="2" key="2">
    <citation type="submission" date="2018-01" db="EMBL/GenBank/DDBJ databases">
        <authorList>
            <person name="Gaut B.S."/>
            <person name="Morton B.R."/>
            <person name="Clegg M.T."/>
            <person name="Duvall M.R."/>
        </authorList>
    </citation>
    <scope>NUCLEOTIDE SEQUENCE</scope>
</reference>
<dbReference type="CDD" id="cd23992">
    <property type="entry name" value="PBP_GOBP"/>
    <property type="match status" value="1"/>
</dbReference>